<keyword evidence="1" id="KW-0472">Membrane</keyword>
<comment type="caution">
    <text evidence="2">The sequence shown here is derived from an EMBL/GenBank/DDBJ whole genome shotgun (WGS) entry which is preliminary data.</text>
</comment>
<organism evidence="2 3">
    <name type="scientific">Kutzneria viridogrisea</name>
    <dbReference type="NCBI Taxonomy" id="47990"/>
    <lineage>
        <taxon>Bacteria</taxon>
        <taxon>Bacillati</taxon>
        <taxon>Actinomycetota</taxon>
        <taxon>Actinomycetes</taxon>
        <taxon>Pseudonocardiales</taxon>
        <taxon>Pseudonocardiaceae</taxon>
        <taxon>Kutzneria</taxon>
    </lineage>
</organism>
<proteinExistence type="predicted"/>
<evidence type="ECO:0000313" key="3">
    <source>
        <dbReference type="Proteomes" id="UP000517916"/>
    </source>
</evidence>
<evidence type="ECO:0000313" key="2">
    <source>
        <dbReference type="EMBL" id="MBA8930483.1"/>
    </source>
</evidence>
<feature type="transmembrane region" description="Helical" evidence="1">
    <location>
        <begin position="105"/>
        <end position="128"/>
    </location>
</feature>
<keyword evidence="1" id="KW-1133">Transmembrane helix</keyword>
<evidence type="ECO:0000256" key="1">
    <source>
        <dbReference type="SAM" id="Phobius"/>
    </source>
</evidence>
<dbReference type="Proteomes" id="UP000517916">
    <property type="component" value="Unassembled WGS sequence"/>
</dbReference>
<sequence length="266" mass="27260">MGSLLLKFLLTPTLIVLASLVQRRWGLVGLPLTSAPLLLALTLDEGPEFAVRTATATLGGQLCVAAFCLGYARTGARHGWPLALGVACCCFAITALALHLVELPLVLLVALVPLGLSTALLAWPLVPADETLPTGPAWELVARVLVAVSFLLLITESAALLGSRVAGLIAPFPVFVSLLTVCTHRGVGPSAALGVLRAAVTSAFSGAVFFLTVLLALPALGTAWAFGLALVATVLAHLLVGPFTSGSKAAGSCIGRMTRPELASRS</sequence>
<gene>
    <name evidence="2" type="ORF">BC739_007716</name>
</gene>
<feature type="transmembrane region" description="Helical" evidence="1">
    <location>
        <begin position="140"/>
        <end position="159"/>
    </location>
</feature>
<keyword evidence="3" id="KW-1185">Reference proteome</keyword>
<protein>
    <submittedName>
        <fullName evidence="2">Uncharacterized protein</fullName>
    </submittedName>
</protein>
<keyword evidence="1" id="KW-0812">Transmembrane</keyword>
<dbReference type="RefSeq" id="WP_182839869.1">
    <property type="nucleotide sequence ID" value="NZ_BAAABQ010000025.1"/>
</dbReference>
<feature type="transmembrane region" description="Helical" evidence="1">
    <location>
        <begin position="195"/>
        <end position="217"/>
    </location>
</feature>
<accession>A0ABR6BU96</accession>
<feature type="transmembrane region" description="Helical" evidence="1">
    <location>
        <begin position="49"/>
        <end position="72"/>
    </location>
</feature>
<reference evidence="2 3" key="1">
    <citation type="submission" date="2020-08" db="EMBL/GenBank/DDBJ databases">
        <title>Genomic Encyclopedia of Archaeal and Bacterial Type Strains, Phase II (KMG-II): from individual species to whole genera.</title>
        <authorList>
            <person name="Goeker M."/>
        </authorList>
    </citation>
    <scope>NUCLEOTIDE SEQUENCE [LARGE SCALE GENOMIC DNA]</scope>
    <source>
        <strain evidence="2 3">DSM 43850</strain>
    </source>
</reference>
<dbReference type="EMBL" id="JACJID010000006">
    <property type="protein sequence ID" value="MBA8930483.1"/>
    <property type="molecule type" value="Genomic_DNA"/>
</dbReference>
<feature type="transmembrane region" description="Helical" evidence="1">
    <location>
        <begin position="165"/>
        <end position="183"/>
    </location>
</feature>
<feature type="transmembrane region" description="Helical" evidence="1">
    <location>
        <begin position="223"/>
        <end position="240"/>
    </location>
</feature>
<name>A0ABR6BU96_9PSEU</name>
<feature type="transmembrane region" description="Helical" evidence="1">
    <location>
        <begin position="79"/>
        <end position="99"/>
    </location>
</feature>